<proteinExistence type="predicted"/>
<gene>
    <name evidence="1" type="ORF">JRA39_000274</name>
</gene>
<name>A0AAI9HWS0_PROST</name>
<evidence type="ECO:0000313" key="1">
    <source>
        <dbReference type="EMBL" id="EMP9431283.1"/>
    </source>
</evidence>
<sequence length="50" mass="5508">MPPIAKQWGNLIDIEILIATTSNQQPATSNQQPSTINHQPSTIKRTVIVI</sequence>
<protein>
    <submittedName>
        <fullName evidence="1">Uncharacterized protein</fullName>
    </submittedName>
</protein>
<comment type="caution">
    <text evidence="1">The sequence shown here is derived from an EMBL/GenBank/DDBJ whole genome shotgun (WGS) entry which is preliminary data.</text>
</comment>
<reference evidence="1" key="1">
    <citation type="submission" date="2024-02" db="EMBL/GenBank/DDBJ databases">
        <authorList>
            <consortium name="Clinical and Environmental Microbiology Branch: Whole genome sequencing antimicrobial resistance pathogens in the healthcare setting"/>
        </authorList>
    </citation>
    <scope>NUCLEOTIDE SEQUENCE</scope>
    <source>
        <strain evidence="1">2020GO-00142</strain>
    </source>
</reference>
<accession>A0AAI9HWS0</accession>
<dbReference type="AlphaFoldDB" id="A0AAI9HWS0"/>
<organism evidence="1">
    <name type="scientific">Providencia stuartii</name>
    <dbReference type="NCBI Taxonomy" id="588"/>
    <lineage>
        <taxon>Bacteria</taxon>
        <taxon>Pseudomonadati</taxon>
        <taxon>Pseudomonadota</taxon>
        <taxon>Gammaproteobacteria</taxon>
        <taxon>Enterobacterales</taxon>
        <taxon>Morganellaceae</taxon>
        <taxon>Providencia</taxon>
    </lineage>
</organism>
<dbReference type="EMBL" id="AAZDVE040000001">
    <property type="protein sequence ID" value="EMP9431283.1"/>
    <property type="molecule type" value="Genomic_DNA"/>
</dbReference>